<feature type="compositionally biased region" description="Polar residues" evidence="1">
    <location>
        <begin position="233"/>
        <end position="242"/>
    </location>
</feature>
<feature type="region of interest" description="Disordered" evidence="1">
    <location>
        <begin position="268"/>
        <end position="290"/>
    </location>
</feature>
<evidence type="ECO:0000313" key="2">
    <source>
        <dbReference type="EMBL" id="NEJ74583.1"/>
    </source>
</evidence>
<reference evidence="2 3" key="1">
    <citation type="submission" date="2019-12" db="EMBL/GenBank/DDBJ databases">
        <title>Rhizobium genotypes associated with high levels of biological nitrogen fixation by grain legumes in a temperate-maritime cropping system.</title>
        <authorList>
            <person name="Maluk M."/>
            <person name="Francesc Ferrando Molina F."/>
            <person name="Lopez Del Egido L."/>
            <person name="Lafos M."/>
            <person name="Langarica-Fuentes A."/>
            <person name="Gebre Yohannes G."/>
            <person name="Young M.W."/>
            <person name="Martin P."/>
            <person name="Gantlett R."/>
            <person name="Kenicer G."/>
            <person name="Hawes C."/>
            <person name="Begg G.S."/>
            <person name="Quilliam R.S."/>
            <person name="Squire G.R."/>
            <person name="Poole P.S."/>
            <person name="Young P.W."/>
            <person name="Iannetta P.M."/>
            <person name="James E.K."/>
        </authorList>
    </citation>
    <scope>NUCLEOTIDE SEQUENCE [LARGE SCALE GENOMIC DNA]</scope>
    <source>
        <strain evidence="2 3">JHI366</strain>
    </source>
</reference>
<evidence type="ECO:0000313" key="3">
    <source>
        <dbReference type="Proteomes" id="UP000471753"/>
    </source>
</evidence>
<sequence length="523" mass="55084">MLTPVRAASNASFSSQGQTAAIVAGGLGRSVIAPTPVNPVEAADLNSAIAGKLSILLLAARERMVEALFDAIDAASGAISLDRGEDETNLAFASRLADAIQRLPAVRIDEVERQLTAEGHSLPLRMIAAALKNPTGPEAARIVAYLEIVRYKDRDLAARAVVRSYGQNDASPMRAEARPEIQLHEDRGPAATRQPADRVSAPASALIETAALVIAEEVVIAEAVDAAEPETPQPENRAQSASAPAGEVAPEKSVPQEIEAAPVLPTEATAPEDAQETPEAPAIQPRAVSEKGDPVIPRNWAGIVASMTEEVSELIVTIIREQDIEAVVEDGPVEAAVEIDVILDEAVISDATETLTRQPAEFAAPDAGQSAVLRPSPMDTEIVAAATRQPKEAAAPPPMAPIPETAEASYLPLAARMPEGLAYSQLPYQFAKDVPSNEKAGETNHQHQHHHNGAPPDQQQGDQQEDQQQAQSGGEDAAADAEAASAAPGRRTPRMIDSEPVPHQPGAAADPVYALYQRMVGWE</sequence>
<feature type="compositionally biased region" description="Basic and acidic residues" evidence="1">
    <location>
        <begin position="435"/>
        <end position="445"/>
    </location>
</feature>
<feature type="region of interest" description="Disordered" evidence="1">
    <location>
        <begin position="227"/>
        <end position="255"/>
    </location>
</feature>
<evidence type="ECO:0000256" key="1">
    <source>
        <dbReference type="SAM" id="MobiDB-lite"/>
    </source>
</evidence>
<dbReference type="EMBL" id="WUFT01000030">
    <property type="protein sequence ID" value="NEJ74583.1"/>
    <property type="molecule type" value="Genomic_DNA"/>
</dbReference>
<protein>
    <submittedName>
        <fullName evidence="2">Uncharacterized protein</fullName>
    </submittedName>
</protein>
<organism evidence="2 3">
    <name type="scientific">Rhizobium phaseoli</name>
    <dbReference type="NCBI Taxonomy" id="396"/>
    <lineage>
        <taxon>Bacteria</taxon>
        <taxon>Pseudomonadati</taxon>
        <taxon>Pseudomonadota</taxon>
        <taxon>Alphaproteobacteria</taxon>
        <taxon>Hyphomicrobiales</taxon>
        <taxon>Rhizobiaceae</taxon>
        <taxon>Rhizobium/Agrobacterium group</taxon>
        <taxon>Rhizobium</taxon>
    </lineage>
</organism>
<feature type="compositionally biased region" description="Low complexity" evidence="1">
    <location>
        <begin position="453"/>
        <end position="489"/>
    </location>
</feature>
<proteinExistence type="predicted"/>
<comment type="caution">
    <text evidence="2">The sequence shown here is derived from an EMBL/GenBank/DDBJ whole genome shotgun (WGS) entry which is preliminary data.</text>
</comment>
<dbReference type="RefSeq" id="WP_164015990.1">
    <property type="nucleotide sequence ID" value="NZ_WUFT01000030.1"/>
</dbReference>
<gene>
    <name evidence="2" type="ORF">GR197_29340</name>
</gene>
<accession>A0A7K3ULN9</accession>
<dbReference type="Proteomes" id="UP000471753">
    <property type="component" value="Unassembled WGS sequence"/>
</dbReference>
<name>A0A7K3ULN9_9HYPH</name>
<dbReference type="AlphaFoldDB" id="A0A7K3ULN9"/>
<feature type="region of interest" description="Disordered" evidence="1">
    <location>
        <begin position="435"/>
        <end position="510"/>
    </location>
</feature>